<feature type="transmembrane region" description="Helical" evidence="1">
    <location>
        <begin position="66"/>
        <end position="83"/>
    </location>
</feature>
<organism evidence="2 3">
    <name type="scientific">Ridgeia piscesae</name>
    <name type="common">Tubeworm</name>
    <dbReference type="NCBI Taxonomy" id="27915"/>
    <lineage>
        <taxon>Eukaryota</taxon>
        <taxon>Metazoa</taxon>
        <taxon>Spiralia</taxon>
        <taxon>Lophotrochozoa</taxon>
        <taxon>Annelida</taxon>
        <taxon>Polychaeta</taxon>
        <taxon>Sedentaria</taxon>
        <taxon>Canalipalpata</taxon>
        <taxon>Sabellida</taxon>
        <taxon>Siboglinidae</taxon>
        <taxon>Ridgeia</taxon>
    </lineage>
</organism>
<comment type="caution">
    <text evidence="2">The sequence shown here is derived from an EMBL/GenBank/DDBJ whole genome shotgun (WGS) entry which is preliminary data.</text>
</comment>
<dbReference type="AlphaFoldDB" id="A0AAD9KB23"/>
<evidence type="ECO:0000313" key="3">
    <source>
        <dbReference type="Proteomes" id="UP001209878"/>
    </source>
</evidence>
<keyword evidence="3" id="KW-1185">Reference proteome</keyword>
<proteinExistence type="predicted"/>
<feature type="non-terminal residue" evidence="2">
    <location>
        <position position="98"/>
    </location>
</feature>
<sequence length="98" mass="10927">VFPGSVQKFAENVEHSFRHQLTTNSTNQSGEASLYCAYPSYATTNLVVILFAISLLVQVTYVIKSFMILVVVASFCLVALLFPDMFDAYDDLLHRDLG</sequence>
<name>A0AAD9KB23_RIDPI</name>
<accession>A0AAD9KB23</accession>
<evidence type="ECO:0000313" key="2">
    <source>
        <dbReference type="EMBL" id="KAK2167886.1"/>
    </source>
</evidence>
<dbReference type="EMBL" id="JAODUO010001253">
    <property type="protein sequence ID" value="KAK2167886.1"/>
    <property type="molecule type" value="Genomic_DNA"/>
</dbReference>
<dbReference type="Proteomes" id="UP001209878">
    <property type="component" value="Unassembled WGS sequence"/>
</dbReference>
<keyword evidence="1" id="KW-0472">Membrane</keyword>
<protein>
    <submittedName>
        <fullName evidence="2">Uncharacterized protein</fullName>
    </submittedName>
</protein>
<keyword evidence="1" id="KW-1133">Transmembrane helix</keyword>
<gene>
    <name evidence="2" type="ORF">NP493_1253g00016</name>
</gene>
<evidence type="ECO:0000256" key="1">
    <source>
        <dbReference type="SAM" id="Phobius"/>
    </source>
</evidence>
<reference evidence="2" key="1">
    <citation type="journal article" date="2023" name="Mol. Biol. Evol.">
        <title>Third-Generation Sequencing Reveals the Adaptive Role of the Epigenome in Three Deep-Sea Polychaetes.</title>
        <authorList>
            <person name="Perez M."/>
            <person name="Aroh O."/>
            <person name="Sun Y."/>
            <person name="Lan Y."/>
            <person name="Juniper S.K."/>
            <person name="Young C.R."/>
            <person name="Angers B."/>
            <person name="Qian P.Y."/>
        </authorList>
    </citation>
    <scope>NUCLEOTIDE SEQUENCE</scope>
    <source>
        <strain evidence="2">R07B-5</strain>
    </source>
</reference>
<keyword evidence="1" id="KW-0812">Transmembrane</keyword>
<feature type="transmembrane region" description="Helical" evidence="1">
    <location>
        <begin position="38"/>
        <end position="59"/>
    </location>
</feature>